<protein>
    <submittedName>
        <fullName evidence="1">Uncharacterized protein</fullName>
    </submittedName>
</protein>
<dbReference type="EMBL" id="CP065053">
    <property type="protein sequence ID" value="QPI51321.1"/>
    <property type="molecule type" value="Genomic_DNA"/>
</dbReference>
<keyword evidence="2" id="KW-1185">Reference proteome</keyword>
<reference evidence="1 2" key="1">
    <citation type="submission" date="2020-11" db="EMBL/GenBank/DDBJ databases">
        <authorList>
            <person name="Sun Q."/>
        </authorList>
    </citation>
    <scope>NUCLEOTIDE SEQUENCE [LARGE SCALE GENOMIC DNA]</scope>
    <source>
        <strain evidence="1 2">P8398</strain>
    </source>
</reference>
<evidence type="ECO:0000313" key="1">
    <source>
        <dbReference type="EMBL" id="QPI51321.1"/>
    </source>
</evidence>
<dbReference type="RefSeq" id="WP_206090929.1">
    <property type="nucleotide sequence ID" value="NZ_CP065053.1"/>
</dbReference>
<evidence type="ECO:0000313" key="2">
    <source>
        <dbReference type="Proteomes" id="UP000662888"/>
    </source>
</evidence>
<name>A0AA48WFZ6_9BURK</name>
<sequence length="49" mass="5185">MGTELQLKTPIDGTDALSSDMARALLTKADPEDYAARLLGQFKAGFGAK</sequence>
<gene>
    <name evidence="1" type="ORF">IV454_07305</name>
</gene>
<dbReference type="Proteomes" id="UP000662888">
    <property type="component" value="Chromosome"/>
</dbReference>
<organism evidence="1 2">
    <name type="scientific">Massilia antarctica</name>
    <dbReference type="NCBI Taxonomy" id="2765360"/>
    <lineage>
        <taxon>Bacteria</taxon>
        <taxon>Pseudomonadati</taxon>
        <taxon>Pseudomonadota</taxon>
        <taxon>Betaproteobacteria</taxon>
        <taxon>Burkholderiales</taxon>
        <taxon>Oxalobacteraceae</taxon>
        <taxon>Telluria group</taxon>
        <taxon>Massilia</taxon>
    </lineage>
</organism>
<accession>A0AA48WFZ6</accession>
<proteinExistence type="predicted"/>